<dbReference type="PROSITE" id="PS51371">
    <property type="entry name" value="CBS"/>
    <property type="match status" value="2"/>
</dbReference>
<dbReference type="AlphaFoldDB" id="B1ZWF1"/>
<evidence type="ECO:0000256" key="15">
    <source>
        <dbReference type="PIRSR" id="PIRSR006404-1"/>
    </source>
</evidence>
<dbReference type="RefSeq" id="WP_012376432.1">
    <property type="nucleotide sequence ID" value="NC_010571.1"/>
</dbReference>
<dbReference type="GO" id="GO:0006508">
    <property type="term" value="P:proteolysis"/>
    <property type="evidence" value="ECO:0007669"/>
    <property type="project" value="UniProtKB-KW"/>
</dbReference>
<dbReference type="STRING" id="452637.Oter_3626"/>
<dbReference type="InterPro" id="IPR000644">
    <property type="entry name" value="CBS_dom"/>
</dbReference>
<evidence type="ECO:0000256" key="1">
    <source>
        <dbReference type="ARBA" id="ARBA00004651"/>
    </source>
</evidence>
<evidence type="ECO:0000256" key="9">
    <source>
        <dbReference type="ARBA" id="ARBA00022833"/>
    </source>
</evidence>
<keyword evidence="20" id="KW-1185">Reference proteome</keyword>
<dbReference type="OrthoDB" id="9800627at2"/>
<evidence type="ECO:0000259" key="18">
    <source>
        <dbReference type="PROSITE" id="PS51371"/>
    </source>
</evidence>
<keyword evidence="13 14" id="KW-0472">Membrane</keyword>
<dbReference type="InterPro" id="IPR046342">
    <property type="entry name" value="CBS_dom_sf"/>
</dbReference>
<evidence type="ECO:0000256" key="11">
    <source>
        <dbReference type="ARBA" id="ARBA00023049"/>
    </source>
</evidence>
<feature type="transmembrane region" description="Helical" evidence="14">
    <location>
        <begin position="142"/>
        <end position="161"/>
    </location>
</feature>
<dbReference type="Proteomes" id="UP000007013">
    <property type="component" value="Chromosome"/>
</dbReference>
<dbReference type="PIRSF" id="PIRSF006404">
    <property type="entry name" value="UCP006404_Pept_M50_CBS"/>
    <property type="match status" value="1"/>
</dbReference>
<keyword evidence="9 14" id="KW-0862">Zinc</keyword>
<dbReference type="HOGENOM" id="CLU_037123_1_1_0"/>
<keyword evidence="7" id="KW-0677">Repeat</keyword>
<sequence length="368" mass="40052">MKWSTRIGRLFGIDVYVHFTFLLLLAFLGFVTWQRTHDVYAALAGVAFILGLFGCVLLHEFGHALMARRYGIETRDITLLPIGGLARLERMPEHPLQELWVALAGPAVNVVIALVLYAGLAFTGGFLEATNLDVPFDLRAMLQRLMVVNVFLVLFNLLPAFPMDGGRVLRALLATKLGRRRATAIAANVGQAMAIVFGIVGFMSNPFLVFIAIFVYLGAQAEAGMVEMQSALEGLRVRDAMMTRFRTLGADDTLAKATDELLAGSQQDFPVIAEGAPVGILRRNDLVKALGQNRRDTPVSEVMCRECATAEAGSSLKRVVESMHERQCGTIPVVQAGQIVGLLTLENVSEMIMVNAALEQRGQALAHG</sequence>
<evidence type="ECO:0000256" key="10">
    <source>
        <dbReference type="ARBA" id="ARBA00022989"/>
    </source>
</evidence>
<dbReference type="PANTHER" id="PTHR39188">
    <property type="entry name" value="MEMBRANE-ASSOCIATED ZINC METALLOPROTEASE M50B"/>
    <property type="match status" value="1"/>
</dbReference>
<feature type="binding site" evidence="16">
    <location>
        <position position="164"/>
    </location>
    <ligand>
        <name>Zn(2+)</name>
        <dbReference type="ChEBI" id="CHEBI:29105"/>
        <note>catalytic</note>
    </ligand>
</feature>
<proteinExistence type="inferred from homology"/>
<feature type="binding site" evidence="16">
    <location>
        <position position="59"/>
    </location>
    <ligand>
        <name>Zn(2+)</name>
        <dbReference type="ChEBI" id="CHEBI:29105"/>
        <note>catalytic</note>
    </ligand>
</feature>
<dbReference type="PANTHER" id="PTHR39188:SF3">
    <property type="entry name" value="STAGE IV SPORULATION PROTEIN FB"/>
    <property type="match status" value="1"/>
</dbReference>
<dbReference type="EMBL" id="CP001032">
    <property type="protein sequence ID" value="ACB76903.1"/>
    <property type="molecule type" value="Genomic_DNA"/>
</dbReference>
<evidence type="ECO:0000313" key="20">
    <source>
        <dbReference type="Proteomes" id="UP000007013"/>
    </source>
</evidence>
<feature type="domain" description="CBS" evidence="18">
    <location>
        <begin position="303"/>
        <end position="358"/>
    </location>
</feature>
<feature type="transmembrane region" description="Helical" evidence="14">
    <location>
        <begin position="12"/>
        <end position="33"/>
    </location>
</feature>
<evidence type="ECO:0000256" key="13">
    <source>
        <dbReference type="ARBA" id="ARBA00023136"/>
    </source>
</evidence>
<dbReference type="SUPFAM" id="SSF54631">
    <property type="entry name" value="CBS-domain pair"/>
    <property type="match status" value="1"/>
</dbReference>
<dbReference type="CDD" id="cd06164">
    <property type="entry name" value="S2P-M50_SpoIVFB_CBS"/>
    <property type="match status" value="1"/>
</dbReference>
<evidence type="ECO:0000256" key="16">
    <source>
        <dbReference type="PIRSR" id="PIRSR006404-2"/>
    </source>
</evidence>
<dbReference type="Pfam" id="PF02163">
    <property type="entry name" value="Peptidase_M50"/>
    <property type="match status" value="2"/>
</dbReference>
<feature type="active site" evidence="15">
    <location>
        <position position="60"/>
    </location>
</feature>
<keyword evidence="6 14" id="KW-0479">Metal-binding</keyword>
<keyword evidence="8 14" id="KW-0378">Hydrolase</keyword>
<dbReference type="eggNOG" id="COG0517">
    <property type="taxonomic scope" value="Bacteria"/>
</dbReference>
<evidence type="ECO:0000256" key="8">
    <source>
        <dbReference type="ARBA" id="ARBA00022801"/>
    </source>
</evidence>
<comment type="similarity">
    <text evidence="2 14">Belongs to the peptidase M50B family.</text>
</comment>
<feature type="transmembrane region" description="Helical" evidence="14">
    <location>
        <begin position="99"/>
        <end position="122"/>
    </location>
</feature>
<dbReference type="GO" id="GO:0005886">
    <property type="term" value="C:plasma membrane"/>
    <property type="evidence" value="ECO:0007669"/>
    <property type="project" value="UniProtKB-SubCell"/>
</dbReference>
<accession>B1ZWF1</accession>
<comment type="cofactor">
    <cofactor evidence="14 16">
        <name>Zn(2+)</name>
        <dbReference type="ChEBI" id="CHEBI:29105"/>
    </cofactor>
    <text evidence="14 16">Binds 1 zinc ion per subunit.</text>
</comment>
<evidence type="ECO:0000256" key="4">
    <source>
        <dbReference type="ARBA" id="ARBA00022670"/>
    </source>
</evidence>
<evidence type="ECO:0000256" key="7">
    <source>
        <dbReference type="ARBA" id="ARBA00022737"/>
    </source>
</evidence>
<dbReference type="SMART" id="SM00116">
    <property type="entry name" value="CBS"/>
    <property type="match status" value="2"/>
</dbReference>
<gene>
    <name evidence="19" type="ordered locus">Oter_3626</name>
</gene>
<evidence type="ECO:0000256" key="12">
    <source>
        <dbReference type="ARBA" id="ARBA00023122"/>
    </source>
</evidence>
<keyword evidence="10 14" id="KW-1133">Transmembrane helix</keyword>
<keyword evidence="11 14" id="KW-0482">Metalloprotease</keyword>
<protein>
    <recommendedName>
        <fullName evidence="14">Zinc metalloprotease</fullName>
    </recommendedName>
</protein>
<evidence type="ECO:0000256" key="14">
    <source>
        <dbReference type="PIRNR" id="PIRNR006404"/>
    </source>
</evidence>
<comment type="subcellular location">
    <subcellularLocation>
        <location evidence="1 14">Cell membrane</location>
        <topology evidence="1 14">Multi-pass membrane protein</topology>
    </subcellularLocation>
</comment>
<evidence type="ECO:0000256" key="17">
    <source>
        <dbReference type="PROSITE-ProRule" id="PRU00703"/>
    </source>
</evidence>
<feature type="transmembrane region" description="Helical" evidence="14">
    <location>
        <begin position="39"/>
        <end position="59"/>
    </location>
</feature>
<dbReference type="eggNOG" id="COG1994">
    <property type="taxonomic scope" value="Bacteria"/>
</dbReference>
<dbReference type="KEGG" id="ote:Oter_3626"/>
<dbReference type="InterPro" id="IPR016483">
    <property type="entry name" value="UCP006404_Pept_M50_CBS"/>
</dbReference>
<organism evidence="19 20">
    <name type="scientific">Opitutus terrae (strain DSM 11246 / JCM 15787 / PB90-1)</name>
    <dbReference type="NCBI Taxonomy" id="452637"/>
    <lineage>
        <taxon>Bacteria</taxon>
        <taxon>Pseudomonadati</taxon>
        <taxon>Verrucomicrobiota</taxon>
        <taxon>Opitutia</taxon>
        <taxon>Opitutales</taxon>
        <taxon>Opitutaceae</taxon>
        <taxon>Opitutus</taxon>
    </lineage>
</organism>
<dbReference type="Pfam" id="PF00571">
    <property type="entry name" value="CBS"/>
    <property type="match status" value="2"/>
</dbReference>
<feature type="transmembrane region" description="Helical" evidence="14">
    <location>
        <begin position="182"/>
        <end position="201"/>
    </location>
</feature>
<dbReference type="Gene3D" id="3.10.580.10">
    <property type="entry name" value="CBS-domain"/>
    <property type="match status" value="1"/>
</dbReference>
<dbReference type="GO" id="GO:0046872">
    <property type="term" value="F:metal ion binding"/>
    <property type="evidence" value="ECO:0007669"/>
    <property type="project" value="UniProtKB-UniRule"/>
</dbReference>
<evidence type="ECO:0000256" key="6">
    <source>
        <dbReference type="ARBA" id="ARBA00022723"/>
    </source>
</evidence>
<feature type="binding site" evidence="16">
    <location>
        <position position="63"/>
    </location>
    <ligand>
        <name>Zn(2+)</name>
        <dbReference type="ChEBI" id="CHEBI:29105"/>
        <note>catalytic</note>
    </ligand>
</feature>
<reference evidence="19 20" key="1">
    <citation type="journal article" date="2011" name="J. Bacteriol.">
        <title>Genome sequence of the verrucomicrobium Opitutus terrae PB90-1, an abundant inhabitant of rice paddy soil ecosystems.</title>
        <authorList>
            <person name="van Passel M.W."/>
            <person name="Kant R."/>
            <person name="Palva A."/>
            <person name="Copeland A."/>
            <person name="Lucas S."/>
            <person name="Lapidus A."/>
            <person name="Glavina del Rio T."/>
            <person name="Pitluck S."/>
            <person name="Goltsman E."/>
            <person name="Clum A."/>
            <person name="Sun H."/>
            <person name="Schmutz J."/>
            <person name="Larimer F.W."/>
            <person name="Land M.L."/>
            <person name="Hauser L."/>
            <person name="Kyrpides N."/>
            <person name="Mikhailova N."/>
            <person name="Richardson P.P."/>
            <person name="Janssen P.H."/>
            <person name="de Vos W.M."/>
            <person name="Smidt H."/>
        </authorList>
    </citation>
    <scope>NUCLEOTIDE SEQUENCE [LARGE SCALE GENOMIC DNA]</scope>
    <source>
        <strain evidence="20">DSM 11246 / JCM 15787 / PB90-1</strain>
    </source>
</reference>
<keyword evidence="3 14" id="KW-1003">Cell membrane</keyword>
<dbReference type="GO" id="GO:0008237">
    <property type="term" value="F:metallopeptidase activity"/>
    <property type="evidence" value="ECO:0007669"/>
    <property type="project" value="UniProtKB-UniRule"/>
</dbReference>
<keyword evidence="4 14" id="KW-0645">Protease</keyword>
<feature type="domain" description="CBS" evidence="18">
    <location>
        <begin position="241"/>
        <end position="297"/>
    </location>
</feature>
<name>B1ZWF1_OPITP</name>
<evidence type="ECO:0000256" key="5">
    <source>
        <dbReference type="ARBA" id="ARBA00022692"/>
    </source>
</evidence>
<evidence type="ECO:0000256" key="3">
    <source>
        <dbReference type="ARBA" id="ARBA00022475"/>
    </source>
</evidence>
<evidence type="ECO:0000256" key="2">
    <source>
        <dbReference type="ARBA" id="ARBA00007931"/>
    </source>
</evidence>
<keyword evidence="12 17" id="KW-0129">CBS domain</keyword>
<dbReference type="InterPro" id="IPR008915">
    <property type="entry name" value="Peptidase_M50"/>
</dbReference>
<evidence type="ECO:0000313" key="19">
    <source>
        <dbReference type="EMBL" id="ACB76903.1"/>
    </source>
</evidence>
<keyword evidence="5 14" id="KW-0812">Transmembrane</keyword>